<evidence type="ECO:0000256" key="5">
    <source>
        <dbReference type="HAMAP-Rule" id="MF_00167"/>
    </source>
</evidence>
<dbReference type="Gene3D" id="2.60.40.4380">
    <property type="entry name" value="Translational regulator CsrA"/>
    <property type="match status" value="1"/>
</dbReference>
<dbReference type="AlphaFoldDB" id="A0A5J6N1X4"/>
<keyword evidence="5" id="KW-1005">Bacterial flagellum biogenesis</keyword>
<dbReference type="HAMAP" id="MF_00167">
    <property type="entry name" value="CsrA"/>
    <property type="match status" value="1"/>
</dbReference>
<keyword evidence="1 5" id="KW-0963">Cytoplasm</keyword>
<accession>A0A5J6N1X4</accession>
<name>A0A5J6N1X4_9PROT</name>
<dbReference type="NCBIfam" id="TIGR00202">
    <property type="entry name" value="csrA"/>
    <property type="match status" value="1"/>
</dbReference>
<dbReference type="Proteomes" id="UP000325797">
    <property type="component" value="Chromosome"/>
</dbReference>
<dbReference type="GO" id="GO:0006109">
    <property type="term" value="P:regulation of carbohydrate metabolic process"/>
    <property type="evidence" value="ECO:0007669"/>
    <property type="project" value="InterPro"/>
</dbReference>
<protein>
    <recommendedName>
        <fullName evidence="5">Translational regulator CsrA</fullName>
    </recommendedName>
</protein>
<evidence type="ECO:0000313" key="6">
    <source>
        <dbReference type="EMBL" id="QEX23507.1"/>
    </source>
</evidence>
<dbReference type="OrthoDB" id="9809061at2"/>
<evidence type="ECO:0000256" key="3">
    <source>
        <dbReference type="ARBA" id="ARBA00022845"/>
    </source>
</evidence>
<evidence type="ECO:0000256" key="4">
    <source>
        <dbReference type="ARBA" id="ARBA00022884"/>
    </source>
</evidence>
<dbReference type="PANTHER" id="PTHR34984">
    <property type="entry name" value="CARBON STORAGE REGULATOR"/>
    <property type="match status" value="1"/>
</dbReference>
<comment type="similarity">
    <text evidence="5">Belongs to the CsrA/RsmA family.</text>
</comment>
<dbReference type="InterPro" id="IPR036107">
    <property type="entry name" value="CsrA_sf"/>
</dbReference>
<keyword evidence="2 5" id="KW-0678">Repressor</keyword>
<dbReference type="GO" id="GO:0045947">
    <property type="term" value="P:negative regulation of translational initiation"/>
    <property type="evidence" value="ECO:0007669"/>
    <property type="project" value="UniProtKB-UniRule"/>
</dbReference>
<keyword evidence="7" id="KW-1185">Reference proteome</keyword>
<dbReference type="InterPro" id="IPR003751">
    <property type="entry name" value="CsrA"/>
</dbReference>
<evidence type="ECO:0000256" key="2">
    <source>
        <dbReference type="ARBA" id="ARBA00022491"/>
    </source>
</evidence>
<comment type="function">
    <text evidence="5">A translational regulator that binds mRNA to regulate translation initiation and/or mRNA stability. Usually binds in the 5'-UTR at or near the Shine-Dalgarno sequence preventing ribosome-binding, thus repressing translation. Its main target seems to be the major flagellin gene, while its function is anatagonized by FliW.</text>
</comment>
<dbReference type="GO" id="GO:0005829">
    <property type="term" value="C:cytosol"/>
    <property type="evidence" value="ECO:0007669"/>
    <property type="project" value="TreeGrafter"/>
</dbReference>
<sequence length="75" mass="8244">MLYLTRKVGESVVINDNIEVTVVEVRGKSVKLGFTFPADASVLRREIYERIQAENRAAAESSAHLVALGTNKKPS</sequence>
<dbReference type="GO" id="GO:0048027">
    <property type="term" value="F:mRNA 5'-UTR binding"/>
    <property type="evidence" value="ECO:0007669"/>
    <property type="project" value="UniProtKB-UniRule"/>
</dbReference>
<dbReference type="PANTHER" id="PTHR34984:SF1">
    <property type="entry name" value="CARBON STORAGE REGULATOR"/>
    <property type="match status" value="1"/>
</dbReference>
<dbReference type="KEGG" id="hadh:FRZ61_34450"/>
<dbReference type="SUPFAM" id="SSF117130">
    <property type="entry name" value="CsrA-like"/>
    <property type="match status" value="1"/>
</dbReference>
<reference evidence="6 7" key="1">
    <citation type="submission" date="2019-08" db="EMBL/GenBank/DDBJ databases">
        <title>Hyperibacter terrae gen. nov., sp. nov. and Hyperibacter viscosus sp. nov., two new members in the family Rhodospirillaceae isolated from the rhizosphere of Hypericum perforatum.</title>
        <authorList>
            <person name="Noviana Z."/>
        </authorList>
    </citation>
    <scope>NUCLEOTIDE SEQUENCE [LARGE SCALE GENOMIC DNA]</scope>
    <source>
        <strain evidence="6 7">R5959</strain>
    </source>
</reference>
<keyword evidence="3 5" id="KW-0810">Translation regulation</keyword>
<dbReference type="FunFam" id="2.60.40.4380:FF:000002">
    <property type="entry name" value="Translational regulator CsrA"/>
    <property type="match status" value="1"/>
</dbReference>
<dbReference type="NCBIfam" id="NF002469">
    <property type="entry name" value="PRK01712.1"/>
    <property type="match status" value="1"/>
</dbReference>
<evidence type="ECO:0000256" key="1">
    <source>
        <dbReference type="ARBA" id="ARBA00022490"/>
    </source>
</evidence>
<gene>
    <name evidence="6" type="primary">csrA2</name>
    <name evidence="5" type="synonym">csrA</name>
    <name evidence="6" type="ORF">FRZ61_34450</name>
</gene>
<dbReference type="EMBL" id="CP042582">
    <property type="protein sequence ID" value="QEX23507.1"/>
    <property type="molecule type" value="Genomic_DNA"/>
</dbReference>
<keyword evidence="4 5" id="KW-0694">RNA-binding</keyword>
<dbReference type="GO" id="GO:0006402">
    <property type="term" value="P:mRNA catabolic process"/>
    <property type="evidence" value="ECO:0007669"/>
    <property type="project" value="InterPro"/>
</dbReference>
<organism evidence="6 7">
    <name type="scientific">Hypericibacter adhaerens</name>
    <dbReference type="NCBI Taxonomy" id="2602016"/>
    <lineage>
        <taxon>Bacteria</taxon>
        <taxon>Pseudomonadati</taxon>
        <taxon>Pseudomonadota</taxon>
        <taxon>Alphaproteobacteria</taxon>
        <taxon>Rhodospirillales</taxon>
        <taxon>Dongiaceae</taxon>
        <taxon>Hypericibacter</taxon>
    </lineage>
</organism>
<comment type="subunit">
    <text evidence="5">Homodimer; the beta-strands of each monomer intercalate to form a hydrophobic core, while the alpha-helices form wings that extend away from the core.</text>
</comment>
<dbReference type="RefSeq" id="WP_151118879.1">
    <property type="nucleotide sequence ID" value="NZ_CP042582.1"/>
</dbReference>
<dbReference type="GO" id="GO:0044781">
    <property type="term" value="P:bacterial-type flagellum organization"/>
    <property type="evidence" value="ECO:0007669"/>
    <property type="project" value="UniProtKB-KW"/>
</dbReference>
<dbReference type="GO" id="GO:1902208">
    <property type="term" value="P:regulation of bacterial-type flagellum assembly"/>
    <property type="evidence" value="ECO:0007669"/>
    <property type="project" value="UniProtKB-UniRule"/>
</dbReference>
<dbReference type="Pfam" id="PF02599">
    <property type="entry name" value="CsrA"/>
    <property type="match status" value="1"/>
</dbReference>
<evidence type="ECO:0000313" key="7">
    <source>
        <dbReference type="Proteomes" id="UP000325797"/>
    </source>
</evidence>
<comment type="subcellular location">
    <subcellularLocation>
        <location evidence="5">Cytoplasm</location>
    </subcellularLocation>
</comment>
<proteinExistence type="inferred from homology"/>